<dbReference type="NCBIfam" id="TIGR00254">
    <property type="entry name" value="GGDEF"/>
    <property type="match status" value="1"/>
</dbReference>
<dbReference type="PANTHER" id="PTHR45138:SF9">
    <property type="entry name" value="DIGUANYLATE CYCLASE DGCM-RELATED"/>
    <property type="match status" value="1"/>
</dbReference>
<sequence>MLNKPLAVHFRAVQERWGECLNNPDTNQFIEFALALNSATEQCKERKLPGLSRLCEGLQNEVMNLSDNPANFPLTHSVVSALSRQVETILSSVETSRKVDVQERRTLSTLVDVERFDTTRPRTIWLVADARHPWVEGLAKQLDFFGFAVRRFDWEDPMPPTASPLVILFIPQHEYGNAETERIQRIRAHYQASQLFCLAVPELLDPMVCLLRAGADLTIPAVQETTTVLAQVLDLIEAQDQEPYRVLVVEDSPTATAMIKRTLEQHGIANYAISNPEHLLDAVWRYQPDLVLMDMHMPHCTGVEATRVLRQLPACRSLPVVYLSSETDIGMQMAALRLGGDQFIAKPFNPVLMTTIVKSKIERYREMQRSGVHDSLTGLLNHTASKTRLQNALLAFGKEAGSLCVVMIDIDHFKSINDVHGHPVGDQVIRNLAWLLKGRLRATDIIGRYGGEEFMVVLRGIGMSEGFDMIERIREDFAALPHVYSQGALHASFSAGIASYPLYATDSELIAAADNALLEAKRAGRNRLERAAL</sequence>
<dbReference type="Gene3D" id="3.40.50.2300">
    <property type="match status" value="1"/>
</dbReference>
<comment type="catalytic activity">
    <reaction evidence="2">
        <text>2 GTP = 3',3'-c-di-GMP + 2 diphosphate</text>
        <dbReference type="Rhea" id="RHEA:24898"/>
        <dbReference type="ChEBI" id="CHEBI:33019"/>
        <dbReference type="ChEBI" id="CHEBI:37565"/>
        <dbReference type="ChEBI" id="CHEBI:58805"/>
        <dbReference type="EC" id="2.7.7.65"/>
    </reaction>
</comment>
<reference evidence="6 7" key="1">
    <citation type="submission" date="2023-08" db="EMBL/GenBank/DDBJ databases">
        <title>Oxalobacteraceae gen .nov., isolated from river sludge outside the plant.</title>
        <authorList>
            <person name="Zhao S.Y."/>
        </authorList>
    </citation>
    <scope>NUCLEOTIDE SEQUENCE [LARGE SCALE GENOMIC DNA]</scope>
    <source>
        <strain evidence="6 7">R-40</strain>
    </source>
</reference>
<evidence type="ECO:0000256" key="1">
    <source>
        <dbReference type="ARBA" id="ARBA00012528"/>
    </source>
</evidence>
<proteinExistence type="predicted"/>
<keyword evidence="6" id="KW-0548">Nucleotidyltransferase</keyword>
<dbReference type="GO" id="GO:0052621">
    <property type="term" value="F:diguanylate cyclase activity"/>
    <property type="evidence" value="ECO:0007669"/>
    <property type="project" value="UniProtKB-EC"/>
</dbReference>
<dbReference type="InterPro" id="IPR000160">
    <property type="entry name" value="GGDEF_dom"/>
</dbReference>
<evidence type="ECO:0000256" key="3">
    <source>
        <dbReference type="PROSITE-ProRule" id="PRU00169"/>
    </source>
</evidence>
<keyword evidence="6" id="KW-0808">Transferase</keyword>
<dbReference type="SUPFAM" id="SSF52172">
    <property type="entry name" value="CheY-like"/>
    <property type="match status" value="1"/>
</dbReference>
<keyword evidence="7" id="KW-1185">Reference proteome</keyword>
<dbReference type="EC" id="2.7.7.65" evidence="1"/>
<evidence type="ECO:0000259" key="4">
    <source>
        <dbReference type="PROSITE" id="PS50110"/>
    </source>
</evidence>
<feature type="domain" description="Response regulatory" evidence="4">
    <location>
        <begin position="245"/>
        <end position="361"/>
    </location>
</feature>
<protein>
    <recommendedName>
        <fullName evidence="1">diguanylate cyclase</fullName>
        <ecNumber evidence="1">2.7.7.65</ecNumber>
    </recommendedName>
</protein>
<dbReference type="InterPro" id="IPR011006">
    <property type="entry name" value="CheY-like_superfamily"/>
</dbReference>
<dbReference type="Proteomes" id="UP001225596">
    <property type="component" value="Unassembled WGS sequence"/>
</dbReference>
<dbReference type="InterPro" id="IPR029787">
    <property type="entry name" value="Nucleotide_cyclase"/>
</dbReference>
<dbReference type="PROSITE" id="PS50110">
    <property type="entry name" value="RESPONSE_REGULATORY"/>
    <property type="match status" value="1"/>
</dbReference>
<comment type="caution">
    <text evidence="6">The sequence shown here is derived from an EMBL/GenBank/DDBJ whole genome shotgun (WGS) entry which is preliminary data.</text>
</comment>
<dbReference type="CDD" id="cd01949">
    <property type="entry name" value="GGDEF"/>
    <property type="match status" value="1"/>
</dbReference>
<name>A0ABU1BPG3_9BURK</name>
<dbReference type="SMART" id="SM00448">
    <property type="entry name" value="REC"/>
    <property type="match status" value="1"/>
</dbReference>
<dbReference type="RefSeq" id="WP_338435904.1">
    <property type="nucleotide sequence ID" value="NZ_JAUYVH010000002.1"/>
</dbReference>
<dbReference type="Gene3D" id="3.30.70.270">
    <property type="match status" value="1"/>
</dbReference>
<evidence type="ECO:0000259" key="5">
    <source>
        <dbReference type="PROSITE" id="PS50887"/>
    </source>
</evidence>
<organism evidence="6 7">
    <name type="scientific">Keguizhuia sedimenti</name>
    <dbReference type="NCBI Taxonomy" id="3064264"/>
    <lineage>
        <taxon>Bacteria</taxon>
        <taxon>Pseudomonadati</taxon>
        <taxon>Pseudomonadota</taxon>
        <taxon>Betaproteobacteria</taxon>
        <taxon>Burkholderiales</taxon>
        <taxon>Oxalobacteraceae</taxon>
        <taxon>Keguizhuia</taxon>
    </lineage>
</organism>
<keyword evidence="3" id="KW-0597">Phosphoprotein</keyword>
<dbReference type="EMBL" id="JAUYVH010000002">
    <property type="protein sequence ID" value="MDQ9169984.1"/>
    <property type="molecule type" value="Genomic_DNA"/>
</dbReference>
<gene>
    <name evidence="6" type="ORF">Q8A64_06115</name>
</gene>
<accession>A0ABU1BPG3</accession>
<dbReference type="InterPro" id="IPR050469">
    <property type="entry name" value="Diguanylate_Cyclase"/>
</dbReference>
<evidence type="ECO:0000256" key="2">
    <source>
        <dbReference type="ARBA" id="ARBA00034247"/>
    </source>
</evidence>
<dbReference type="SUPFAM" id="SSF55073">
    <property type="entry name" value="Nucleotide cyclase"/>
    <property type="match status" value="1"/>
</dbReference>
<dbReference type="InterPro" id="IPR001789">
    <property type="entry name" value="Sig_transdc_resp-reg_receiver"/>
</dbReference>
<feature type="domain" description="GGDEF" evidence="5">
    <location>
        <begin position="401"/>
        <end position="533"/>
    </location>
</feature>
<dbReference type="PROSITE" id="PS50887">
    <property type="entry name" value="GGDEF"/>
    <property type="match status" value="1"/>
</dbReference>
<feature type="modified residue" description="4-aspartylphosphate" evidence="3">
    <location>
        <position position="294"/>
    </location>
</feature>
<dbReference type="SMART" id="SM00267">
    <property type="entry name" value="GGDEF"/>
    <property type="match status" value="1"/>
</dbReference>
<dbReference type="Pfam" id="PF00990">
    <property type="entry name" value="GGDEF"/>
    <property type="match status" value="1"/>
</dbReference>
<dbReference type="PANTHER" id="PTHR45138">
    <property type="entry name" value="REGULATORY COMPONENTS OF SENSORY TRANSDUCTION SYSTEM"/>
    <property type="match status" value="1"/>
</dbReference>
<dbReference type="Pfam" id="PF00072">
    <property type="entry name" value="Response_reg"/>
    <property type="match status" value="1"/>
</dbReference>
<evidence type="ECO:0000313" key="7">
    <source>
        <dbReference type="Proteomes" id="UP001225596"/>
    </source>
</evidence>
<evidence type="ECO:0000313" key="6">
    <source>
        <dbReference type="EMBL" id="MDQ9169984.1"/>
    </source>
</evidence>
<dbReference type="InterPro" id="IPR043128">
    <property type="entry name" value="Rev_trsase/Diguanyl_cyclase"/>
</dbReference>